<name>A0A1G2QQ38_9BACT</name>
<dbReference type="AlphaFoldDB" id="A0A1G2QQ38"/>
<sequence>MDLENVLNSQEFTSLKKSETLEDIYKSVRQIFGENCYQDPNSYIYFSEALKSGQGDCVEKSALFQIAMDYFKRIKNHPLSKRKSFYVVGDVDGGPPSFDNHAFNIVVSEEKNLLVDVQNPSEEGPYIVPVEYNRDINNISVPDEYTFGRTYSL</sequence>
<dbReference type="EMBL" id="MHTO01000004">
    <property type="protein sequence ID" value="OHA62730.1"/>
    <property type="molecule type" value="Genomic_DNA"/>
</dbReference>
<organism evidence="1 2">
    <name type="scientific">Candidatus Wildermuthbacteria bacterium GWA2_46_15</name>
    <dbReference type="NCBI Taxonomy" id="1802443"/>
    <lineage>
        <taxon>Bacteria</taxon>
        <taxon>Candidatus Wildermuthiibacteriota</taxon>
    </lineage>
</organism>
<accession>A0A1G2QQ38</accession>
<reference evidence="1 2" key="1">
    <citation type="journal article" date="2016" name="Nat. Commun.">
        <title>Thousands of microbial genomes shed light on interconnected biogeochemical processes in an aquifer system.</title>
        <authorList>
            <person name="Anantharaman K."/>
            <person name="Brown C.T."/>
            <person name="Hug L.A."/>
            <person name="Sharon I."/>
            <person name="Castelle C.J."/>
            <person name="Probst A.J."/>
            <person name="Thomas B.C."/>
            <person name="Singh A."/>
            <person name="Wilkins M.J."/>
            <person name="Karaoz U."/>
            <person name="Brodie E.L."/>
            <person name="Williams K.H."/>
            <person name="Hubbard S.S."/>
            <person name="Banfield J.F."/>
        </authorList>
    </citation>
    <scope>NUCLEOTIDE SEQUENCE [LARGE SCALE GENOMIC DNA]</scope>
</reference>
<evidence type="ECO:0000313" key="1">
    <source>
        <dbReference type="EMBL" id="OHA62730.1"/>
    </source>
</evidence>
<evidence type="ECO:0000313" key="2">
    <source>
        <dbReference type="Proteomes" id="UP000179245"/>
    </source>
</evidence>
<gene>
    <name evidence="1" type="ORF">A2117_01285</name>
</gene>
<proteinExistence type="predicted"/>
<dbReference type="Proteomes" id="UP000179245">
    <property type="component" value="Unassembled WGS sequence"/>
</dbReference>
<evidence type="ECO:0008006" key="3">
    <source>
        <dbReference type="Google" id="ProtNLM"/>
    </source>
</evidence>
<comment type="caution">
    <text evidence="1">The sequence shown here is derived from an EMBL/GenBank/DDBJ whole genome shotgun (WGS) entry which is preliminary data.</text>
</comment>
<protein>
    <recommendedName>
        <fullName evidence="3">Transglutaminase-like domain-containing protein</fullName>
    </recommendedName>
</protein>